<dbReference type="PROSITE" id="PS50109">
    <property type="entry name" value="HIS_KIN"/>
    <property type="match status" value="1"/>
</dbReference>
<keyword evidence="9" id="KW-0902">Two-component regulatory system</keyword>
<evidence type="ECO:0000256" key="2">
    <source>
        <dbReference type="ARBA" id="ARBA00004651"/>
    </source>
</evidence>
<evidence type="ECO:0000256" key="8">
    <source>
        <dbReference type="ARBA" id="ARBA00022989"/>
    </source>
</evidence>
<evidence type="ECO:0000256" key="6">
    <source>
        <dbReference type="ARBA" id="ARBA00022692"/>
    </source>
</evidence>
<dbReference type="PANTHER" id="PTHR45453:SF2">
    <property type="entry name" value="HISTIDINE KINASE"/>
    <property type="match status" value="1"/>
</dbReference>
<protein>
    <recommendedName>
        <fullName evidence="3">histidine kinase</fullName>
        <ecNumber evidence="3">2.7.13.3</ecNumber>
    </recommendedName>
</protein>
<feature type="transmembrane region" description="Helical" evidence="11">
    <location>
        <begin position="15"/>
        <end position="32"/>
    </location>
</feature>
<dbReference type="EMBL" id="DXFG01000145">
    <property type="protein sequence ID" value="HIX37651.1"/>
    <property type="molecule type" value="Genomic_DNA"/>
</dbReference>
<dbReference type="Gene3D" id="3.30.565.10">
    <property type="entry name" value="Histidine kinase-like ATPase, C-terminal domain"/>
    <property type="match status" value="1"/>
</dbReference>
<keyword evidence="7 13" id="KW-0418">Kinase</keyword>
<reference evidence="13" key="2">
    <citation type="submission" date="2021-04" db="EMBL/GenBank/DDBJ databases">
        <authorList>
            <person name="Gilroy R."/>
        </authorList>
    </citation>
    <scope>NUCLEOTIDE SEQUENCE</scope>
    <source>
        <strain evidence="13">ChiHjej12B11-1927</strain>
    </source>
</reference>
<dbReference type="InterPro" id="IPR036890">
    <property type="entry name" value="HATPase_C_sf"/>
</dbReference>
<keyword evidence="4" id="KW-1003">Cell membrane</keyword>
<evidence type="ECO:0000256" key="3">
    <source>
        <dbReference type="ARBA" id="ARBA00012438"/>
    </source>
</evidence>
<evidence type="ECO:0000256" key="9">
    <source>
        <dbReference type="ARBA" id="ARBA00023012"/>
    </source>
</evidence>
<sequence length="330" mass="38675">MKVLTAYIKQHKRTAAFYFIAMAVFFVLLFFYRLPPAAWAYGAVLCLFFGLVLAVPDYLRFRKKHRELRQMGEQQEITGAELLPVPEGLLEQDYQDLIARLWEKEKDTQDRQNRRYQDMSDYYTMWAHQVKTPIAALKLSLENEDSTLAREVRGEVVRIDQYVDMAMCYLRLDSETTDYVFEECEMDQILRQAVRKFSSSFIQKKIRLEYEPMDWKVVTDEKWLLFVIEQVLSNSLKYTRSQGKVSIEREKEQILCIRDNGIGIAPEDIPRIFEKGYTGYNGRSDKKASGLGLYLCRRICGNLGYRIWASSSVGEGTAIYIDLKRRLTKM</sequence>
<evidence type="ECO:0000313" key="14">
    <source>
        <dbReference type="Proteomes" id="UP000824230"/>
    </source>
</evidence>
<evidence type="ECO:0000256" key="10">
    <source>
        <dbReference type="ARBA" id="ARBA00023136"/>
    </source>
</evidence>
<evidence type="ECO:0000259" key="12">
    <source>
        <dbReference type="PROSITE" id="PS50109"/>
    </source>
</evidence>
<keyword evidence="10 11" id="KW-0472">Membrane</keyword>
<accession>A0A9D1VLJ4</accession>
<comment type="catalytic activity">
    <reaction evidence="1">
        <text>ATP + protein L-histidine = ADP + protein N-phospho-L-histidine.</text>
        <dbReference type="EC" id="2.7.13.3"/>
    </reaction>
</comment>
<keyword evidence="8 11" id="KW-1133">Transmembrane helix</keyword>
<dbReference type="PANTHER" id="PTHR45453">
    <property type="entry name" value="PHOSPHATE REGULON SENSOR PROTEIN PHOR"/>
    <property type="match status" value="1"/>
</dbReference>
<dbReference type="GO" id="GO:0000155">
    <property type="term" value="F:phosphorelay sensor kinase activity"/>
    <property type="evidence" value="ECO:0007669"/>
    <property type="project" value="TreeGrafter"/>
</dbReference>
<dbReference type="InterPro" id="IPR004358">
    <property type="entry name" value="Sig_transdc_His_kin-like_C"/>
</dbReference>
<feature type="domain" description="Histidine kinase" evidence="12">
    <location>
        <begin position="125"/>
        <end position="327"/>
    </location>
</feature>
<dbReference type="InterPro" id="IPR050351">
    <property type="entry name" value="BphY/WalK/GraS-like"/>
</dbReference>
<dbReference type="Proteomes" id="UP000824230">
    <property type="component" value="Unassembled WGS sequence"/>
</dbReference>
<dbReference type="InterPro" id="IPR005467">
    <property type="entry name" value="His_kinase_dom"/>
</dbReference>
<evidence type="ECO:0000256" key="4">
    <source>
        <dbReference type="ARBA" id="ARBA00022475"/>
    </source>
</evidence>
<gene>
    <name evidence="13" type="ORF">H9738_07270</name>
</gene>
<dbReference type="AlphaFoldDB" id="A0A9D1VLJ4"/>
<keyword evidence="5" id="KW-0808">Transferase</keyword>
<feature type="transmembrane region" description="Helical" evidence="11">
    <location>
        <begin position="38"/>
        <end position="59"/>
    </location>
</feature>
<proteinExistence type="predicted"/>
<evidence type="ECO:0000256" key="1">
    <source>
        <dbReference type="ARBA" id="ARBA00000085"/>
    </source>
</evidence>
<comment type="subcellular location">
    <subcellularLocation>
        <location evidence="2">Cell membrane</location>
        <topology evidence="2">Multi-pass membrane protein</topology>
    </subcellularLocation>
</comment>
<dbReference type="SUPFAM" id="SSF55874">
    <property type="entry name" value="ATPase domain of HSP90 chaperone/DNA topoisomerase II/histidine kinase"/>
    <property type="match status" value="1"/>
</dbReference>
<dbReference type="SMART" id="SM00387">
    <property type="entry name" value="HATPase_c"/>
    <property type="match status" value="1"/>
</dbReference>
<reference evidence="13" key="1">
    <citation type="journal article" date="2021" name="PeerJ">
        <title>Extensive microbial diversity within the chicken gut microbiome revealed by metagenomics and culture.</title>
        <authorList>
            <person name="Gilroy R."/>
            <person name="Ravi A."/>
            <person name="Getino M."/>
            <person name="Pursley I."/>
            <person name="Horton D.L."/>
            <person name="Alikhan N.F."/>
            <person name="Baker D."/>
            <person name="Gharbi K."/>
            <person name="Hall N."/>
            <person name="Watson M."/>
            <person name="Adriaenssens E.M."/>
            <person name="Foster-Nyarko E."/>
            <person name="Jarju S."/>
            <person name="Secka A."/>
            <person name="Antonio M."/>
            <person name="Oren A."/>
            <person name="Chaudhuri R.R."/>
            <person name="La Ragione R."/>
            <person name="Hildebrand F."/>
            <person name="Pallen M.J."/>
        </authorList>
    </citation>
    <scope>NUCLEOTIDE SEQUENCE</scope>
    <source>
        <strain evidence="13">ChiHjej12B11-1927</strain>
    </source>
</reference>
<name>A0A9D1VLJ4_9FIRM</name>
<dbReference type="EC" id="2.7.13.3" evidence="3"/>
<dbReference type="PRINTS" id="PR00344">
    <property type="entry name" value="BCTRLSENSOR"/>
</dbReference>
<dbReference type="GO" id="GO:0005886">
    <property type="term" value="C:plasma membrane"/>
    <property type="evidence" value="ECO:0007669"/>
    <property type="project" value="UniProtKB-SubCell"/>
</dbReference>
<evidence type="ECO:0000256" key="5">
    <source>
        <dbReference type="ARBA" id="ARBA00022679"/>
    </source>
</evidence>
<evidence type="ECO:0000256" key="7">
    <source>
        <dbReference type="ARBA" id="ARBA00022777"/>
    </source>
</evidence>
<dbReference type="GO" id="GO:0004721">
    <property type="term" value="F:phosphoprotein phosphatase activity"/>
    <property type="evidence" value="ECO:0007669"/>
    <property type="project" value="TreeGrafter"/>
</dbReference>
<dbReference type="GO" id="GO:0016036">
    <property type="term" value="P:cellular response to phosphate starvation"/>
    <property type="evidence" value="ECO:0007669"/>
    <property type="project" value="TreeGrafter"/>
</dbReference>
<comment type="caution">
    <text evidence="13">The sequence shown here is derived from an EMBL/GenBank/DDBJ whole genome shotgun (WGS) entry which is preliminary data.</text>
</comment>
<dbReference type="Pfam" id="PF02518">
    <property type="entry name" value="HATPase_c"/>
    <property type="match status" value="1"/>
</dbReference>
<evidence type="ECO:0000256" key="11">
    <source>
        <dbReference type="SAM" id="Phobius"/>
    </source>
</evidence>
<dbReference type="InterPro" id="IPR003594">
    <property type="entry name" value="HATPase_dom"/>
</dbReference>
<keyword evidence="6 11" id="KW-0812">Transmembrane</keyword>
<organism evidence="13 14">
    <name type="scientific">Candidatus Blautia pullistercoris</name>
    <dbReference type="NCBI Taxonomy" id="2838499"/>
    <lineage>
        <taxon>Bacteria</taxon>
        <taxon>Bacillati</taxon>
        <taxon>Bacillota</taxon>
        <taxon>Clostridia</taxon>
        <taxon>Lachnospirales</taxon>
        <taxon>Lachnospiraceae</taxon>
        <taxon>Blautia</taxon>
    </lineage>
</organism>
<evidence type="ECO:0000313" key="13">
    <source>
        <dbReference type="EMBL" id="HIX37651.1"/>
    </source>
</evidence>